<protein>
    <submittedName>
        <fullName evidence="1">DEAD/DEAH box helicase</fullName>
    </submittedName>
</protein>
<keyword evidence="1" id="KW-0547">Nucleotide-binding</keyword>
<sequence length="120" mass="12801">VEGLVDAGLSEGVAERVSEGAQSLPAVEIEWGRFPDSVATGENEVCEVTVRNVGEPARAGIRVTVNGVEMTSTNPYLRDEETVPIGVFGADAEELEFTVSVAFPETPLIPIESNRTVDVR</sequence>
<dbReference type="Proteomes" id="UP001596383">
    <property type="component" value="Unassembled WGS sequence"/>
</dbReference>
<reference evidence="1 2" key="1">
    <citation type="journal article" date="2019" name="Int. J. Syst. Evol. Microbiol.">
        <title>The Global Catalogue of Microorganisms (GCM) 10K type strain sequencing project: providing services to taxonomists for standard genome sequencing and annotation.</title>
        <authorList>
            <consortium name="The Broad Institute Genomics Platform"/>
            <consortium name="The Broad Institute Genome Sequencing Center for Infectious Disease"/>
            <person name="Wu L."/>
            <person name="Ma J."/>
        </authorList>
    </citation>
    <scope>NUCLEOTIDE SEQUENCE [LARGE SCALE GENOMIC DNA]</scope>
    <source>
        <strain evidence="1 2">LMG 29247</strain>
    </source>
</reference>
<keyword evidence="1" id="KW-0378">Hydrolase</keyword>
<name>A0ABD5SSB9_9EURY</name>
<dbReference type="AlphaFoldDB" id="A0ABD5SSB9"/>
<keyword evidence="2" id="KW-1185">Reference proteome</keyword>
<keyword evidence="1" id="KW-0347">Helicase</keyword>
<dbReference type="GO" id="GO:0004386">
    <property type="term" value="F:helicase activity"/>
    <property type="evidence" value="ECO:0007669"/>
    <property type="project" value="UniProtKB-KW"/>
</dbReference>
<keyword evidence="1" id="KW-0067">ATP-binding</keyword>
<feature type="non-terminal residue" evidence="1">
    <location>
        <position position="1"/>
    </location>
</feature>
<comment type="caution">
    <text evidence="1">The sequence shown here is derived from an EMBL/GenBank/DDBJ whole genome shotgun (WGS) entry which is preliminary data.</text>
</comment>
<evidence type="ECO:0000313" key="2">
    <source>
        <dbReference type="Proteomes" id="UP001596383"/>
    </source>
</evidence>
<organism evidence="1 2">
    <name type="scientific">Natrinema soli</name>
    <dbReference type="NCBI Taxonomy" id="1930624"/>
    <lineage>
        <taxon>Archaea</taxon>
        <taxon>Methanobacteriati</taxon>
        <taxon>Methanobacteriota</taxon>
        <taxon>Stenosarchaea group</taxon>
        <taxon>Halobacteria</taxon>
        <taxon>Halobacteriales</taxon>
        <taxon>Natrialbaceae</taxon>
        <taxon>Natrinema</taxon>
    </lineage>
</organism>
<accession>A0ABD5SSB9</accession>
<evidence type="ECO:0000313" key="1">
    <source>
        <dbReference type="EMBL" id="MFC6768060.1"/>
    </source>
</evidence>
<gene>
    <name evidence="1" type="ORF">ACFQE6_24595</name>
</gene>
<proteinExistence type="predicted"/>
<dbReference type="EMBL" id="JBHSWV010000478">
    <property type="protein sequence ID" value="MFC6768060.1"/>
    <property type="molecule type" value="Genomic_DNA"/>
</dbReference>